<name>Q0SIK8_RHOJR</name>
<dbReference type="AlphaFoldDB" id="Q0SIK8"/>
<dbReference type="Proteomes" id="UP000008710">
    <property type="component" value="Chromosome"/>
</dbReference>
<reference evidence="4" key="1">
    <citation type="journal article" date="2006" name="Proc. Natl. Acad. Sci. U.S.A.">
        <title>The complete genome of Rhodococcus sp. RHA1 provides insights into a catabolic powerhouse.</title>
        <authorList>
            <person name="McLeod M.P."/>
            <person name="Warren R.L."/>
            <person name="Hsiao W.W.L."/>
            <person name="Araki N."/>
            <person name="Myhre M."/>
            <person name="Fernandes C."/>
            <person name="Miyazawa D."/>
            <person name="Wong W."/>
            <person name="Lillquist A.L."/>
            <person name="Wang D."/>
            <person name="Dosanjh M."/>
            <person name="Hara H."/>
            <person name="Petrescu A."/>
            <person name="Morin R.D."/>
            <person name="Yang G."/>
            <person name="Stott J.M."/>
            <person name="Schein J.E."/>
            <person name="Shin H."/>
            <person name="Smailus D."/>
            <person name="Siddiqui A.S."/>
            <person name="Marra M.A."/>
            <person name="Jones S.J.M."/>
            <person name="Holt R."/>
            <person name="Brinkman F.S.L."/>
            <person name="Miyauchi K."/>
            <person name="Fukuda M."/>
            <person name="Davies J.E."/>
            <person name="Mohn W.W."/>
            <person name="Eltis L.D."/>
        </authorList>
    </citation>
    <scope>NUCLEOTIDE SEQUENCE [LARGE SCALE GENOMIC DNA]</scope>
    <source>
        <strain evidence="4">RHA1</strain>
    </source>
</reference>
<dbReference type="InterPro" id="IPR024344">
    <property type="entry name" value="MDMPI_metal-binding"/>
</dbReference>
<protein>
    <recommendedName>
        <fullName evidence="2">Mycothiol-dependent maleylpyruvate isomerase metal-binding domain-containing protein</fullName>
    </recommendedName>
</protein>
<sequence>MPAASGSVAVRVHGSTESPYAVPEEDIRHDAPVRNQSTTATVRKVELILAASAEFERVVRQLPVDSWDLPTPSQISVRDLVEHVVVGNRFTSLLLGGVGREQARNMLTDDQLGDDPVAAVAESSRQQAEAFAAAPPEQPVPGPNGDVPAEAFLRFRLVDLVVHAWDLLRAAGLDETLDPPVVAGLSRVVEPHLDDMLAFGAYGEGPSDTLPPDASQQTRLLDWFGRRP</sequence>
<accession>Q0SIK8</accession>
<dbReference type="InterPro" id="IPR034660">
    <property type="entry name" value="DinB/YfiT-like"/>
</dbReference>
<dbReference type="NCBIfam" id="TIGR03083">
    <property type="entry name" value="maleylpyruvate isomerase family mycothiol-dependent enzyme"/>
    <property type="match status" value="1"/>
</dbReference>
<dbReference type="InterPro" id="IPR017520">
    <property type="entry name" value="CHP03086"/>
</dbReference>
<evidence type="ECO:0000259" key="2">
    <source>
        <dbReference type="Pfam" id="PF11716"/>
    </source>
</evidence>
<feature type="region of interest" description="Disordered" evidence="1">
    <location>
        <begin position="1"/>
        <end position="24"/>
    </location>
</feature>
<evidence type="ECO:0000313" key="4">
    <source>
        <dbReference type="Proteomes" id="UP000008710"/>
    </source>
</evidence>
<proteinExistence type="predicted"/>
<evidence type="ECO:0000256" key="1">
    <source>
        <dbReference type="SAM" id="MobiDB-lite"/>
    </source>
</evidence>
<dbReference type="NCBIfam" id="TIGR03086">
    <property type="entry name" value="TIGR03086 family metal-binding protein"/>
    <property type="match status" value="1"/>
</dbReference>
<gene>
    <name evidence="3" type="ordered locus">RHA1_ro00793</name>
</gene>
<feature type="domain" description="Mycothiol-dependent maleylpyruvate isomerase metal-binding" evidence="2">
    <location>
        <begin position="50"/>
        <end position="167"/>
    </location>
</feature>
<dbReference type="KEGG" id="rha:RHA1_ro00793"/>
<dbReference type="SUPFAM" id="SSF109854">
    <property type="entry name" value="DinB/YfiT-like putative metalloenzymes"/>
    <property type="match status" value="1"/>
</dbReference>
<dbReference type="eggNOG" id="COG1576">
    <property type="taxonomic scope" value="Bacteria"/>
</dbReference>
<organism evidence="3 4">
    <name type="scientific">Rhodococcus jostii (strain RHA1)</name>
    <dbReference type="NCBI Taxonomy" id="101510"/>
    <lineage>
        <taxon>Bacteria</taxon>
        <taxon>Bacillati</taxon>
        <taxon>Actinomycetota</taxon>
        <taxon>Actinomycetes</taxon>
        <taxon>Mycobacteriales</taxon>
        <taxon>Nocardiaceae</taxon>
        <taxon>Rhodococcus</taxon>
    </lineage>
</organism>
<dbReference type="InterPro" id="IPR017517">
    <property type="entry name" value="Maleyloyr_isom"/>
</dbReference>
<dbReference type="EMBL" id="CP000431">
    <property type="protein sequence ID" value="ABG92628.1"/>
    <property type="molecule type" value="Genomic_DNA"/>
</dbReference>
<evidence type="ECO:0000313" key="3">
    <source>
        <dbReference type="EMBL" id="ABG92628.1"/>
    </source>
</evidence>
<dbReference type="HOGENOM" id="CLU_051661_1_0_11"/>
<dbReference type="Pfam" id="PF11716">
    <property type="entry name" value="MDMPI_N"/>
    <property type="match status" value="1"/>
</dbReference>
<dbReference type="Gene3D" id="1.20.120.450">
    <property type="entry name" value="dinb family like domain"/>
    <property type="match status" value="1"/>
</dbReference>
<dbReference type="GO" id="GO:0046872">
    <property type="term" value="F:metal ion binding"/>
    <property type="evidence" value="ECO:0007669"/>
    <property type="project" value="InterPro"/>
</dbReference>